<dbReference type="AlphaFoldDB" id="A0A915NKE4"/>
<accession>A0A915NKE4</accession>
<feature type="region of interest" description="Disordered" evidence="1">
    <location>
        <begin position="590"/>
        <end position="616"/>
    </location>
</feature>
<keyword evidence="2" id="KW-0812">Transmembrane</keyword>
<keyword evidence="2" id="KW-0472">Membrane</keyword>
<protein>
    <submittedName>
        <fullName evidence="4">Uncharacterized protein</fullName>
    </submittedName>
</protein>
<feature type="transmembrane region" description="Helical" evidence="2">
    <location>
        <begin position="630"/>
        <end position="655"/>
    </location>
</feature>
<evidence type="ECO:0000313" key="3">
    <source>
        <dbReference type="Proteomes" id="UP000887560"/>
    </source>
</evidence>
<proteinExistence type="predicted"/>
<organism evidence="3 4">
    <name type="scientific">Meloidogyne floridensis</name>
    <dbReference type="NCBI Taxonomy" id="298350"/>
    <lineage>
        <taxon>Eukaryota</taxon>
        <taxon>Metazoa</taxon>
        <taxon>Ecdysozoa</taxon>
        <taxon>Nematoda</taxon>
        <taxon>Chromadorea</taxon>
        <taxon>Rhabditida</taxon>
        <taxon>Tylenchina</taxon>
        <taxon>Tylenchomorpha</taxon>
        <taxon>Tylenchoidea</taxon>
        <taxon>Meloidogynidae</taxon>
        <taxon>Meloidogyninae</taxon>
        <taxon>Meloidogyne</taxon>
    </lineage>
</organism>
<sequence length="662" mass="77683">MRAFLLTKPIFLAVESIRFMETKNSNLYDQMRWSHNVRNDFFIQMAAILDTEELKLINMLAKKLSGNEDILNFNKIQNESLKARFDGKYQPQNDNRNLNILLESFGRQIKSSNLNSWRKMCEMVGRMKLNIPHYDLFITRKDLSRQYLMVQTGCSILILNGEIEGYNQHDNLVISIVSEELIYSIMMGFNAESSYTLVDTEEEKRRIREIIKNANFDGEFINNVFFRSFEIAPRRFFTNFEQIDFYSYPTHAGGTFELNGIFDNLSVWLEKLKNDPYEKESNWTNTWQESITNFAIVNDFNKGKIHFGFLIREMYLFAESRGKYIKFLMNFLNNLFGVSNLTKIRIDYYYKEKVCFNNLIELLKMDDINNAKIFEKDSKQNTTHNEFQKLKERLVSEPKFDTNIISSKYEPDEELAQLALSLYTFHGLLHLIHVELPMALRISSTELQLIDLENLINIVRNNELFHNGLQATNKLINSQNYTKDQAMQFWFYLYFGLQDGEKNNKFLTYPYCNINMGEVLFNTPITGIHNGRDIFSYNPQFEQGQSSTQVVVLRDDSPTPKCCGCTILRKKRSVNFFKEIYSRKKRAMLTPQGTPHRAPARSQGESSSRSDKGKSIAREEKLTEENYGPWFAIIWFVLKVYIFAMGWMMLASYYIPKMIPSS</sequence>
<evidence type="ECO:0000256" key="2">
    <source>
        <dbReference type="SAM" id="Phobius"/>
    </source>
</evidence>
<keyword evidence="3" id="KW-1185">Reference proteome</keyword>
<dbReference type="Proteomes" id="UP000887560">
    <property type="component" value="Unplaced"/>
</dbReference>
<evidence type="ECO:0000256" key="1">
    <source>
        <dbReference type="SAM" id="MobiDB-lite"/>
    </source>
</evidence>
<keyword evidence="2" id="KW-1133">Transmembrane helix</keyword>
<reference evidence="4" key="1">
    <citation type="submission" date="2022-11" db="UniProtKB">
        <authorList>
            <consortium name="WormBaseParasite"/>
        </authorList>
    </citation>
    <scope>IDENTIFICATION</scope>
</reference>
<dbReference type="WBParaSite" id="scf7180000419560.g3977">
    <property type="protein sequence ID" value="scf7180000419560.g3977"/>
    <property type="gene ID" value="scf7180000419560.g3977"/>
</dbReference>
<name>A0A915NKE4_9BILA</name>
<evidence type="ECO:0000313" key="4">
    <source>
        <dbReference type="WBParaSite" id="scf7180000419560.g3977"/>
    </source>
</evidence>